<dbReference type="EMBL" id="ABJB010534396">
    <property type="status" value="NOT_ANNOTATED_CDS"/>
    <property type="molecule type" value="Genomic_DNA"/>
</dbReference>
<dbReference type="Proteomes" id="UP000001555">
    <property type="component" value="Unassembled WGS sequence"/>
</dbReference>
<evidence type="ECO:0000256" key="5">
    <source>
        <dbReference type="ARBA" id="ARBA00023242"/>
    </source>
</evidence>
<dbReference type="VEuPathDB" id="VectorBase:ISCP_014269"/>
<feature type="DNA-binding region" description="Homeobox" evidence="6">
    <location>
        <begin position="121"/>
        <end position="183"/>
    </location>
</feature>
<dbReference type="GO" id="GO:0006357">
    <property type="term" value="P:regulation of transcription by RNA polymerase II"/>
    <property type="evidence" value="ECO:0000318"/>
    <property type="project" value="GO_Central"/>
</dbReference>
<evidence type="ECO:0000256" key="3">
    <source>
        <dbReference type="ARBA" id="ARBA00023125"/>
    </source>
</evidence>
<dbReference type="HOGENOM" id="CLU_812062_0_0_1"/>
<feature type="compositionally biased region" description="Low complexity" evidence="7">
    <location>
        <begin position="309"/>
        <end position="329"/>
    </location>
</feature>
<evidence type="ECO:0000313" key="11">
    <source>
        <dbReference type="Proteomes" id="UP000001555"/>
    </source>
</evidence>
<dbReference type="InterPro" id="IPR001356">
    <property type="entry name" value="HD"/>
</dbReference>
<gene>
    <name evidence="9" type="ORF">IscW_ISCW017111</name>
</gene>
<evidence type="ECO:0000313" key="10">
    <source>
        <dbReference type="EnsemblMetazoa" id="ISCW017111-PA"/>
    </source>
</evidence>
<dbReference type="EnsemblMetazoa" id="ISCW017111-RA">
    <property type="protein sequence ID" value="ISCW017111-PA"/>
    <property type="gene ID" value="ISCW017111"/>
</dbReference>
<dbReference type="PaxDb" id="6945-B7P7V1"/>
<dbReference type="PANTHER" id="PTHR11211">
    <property type="entry name" value="IROQUOIS-CLASS HOMEODOMAIN PROTEIN IRX"/>
    <property type="match status" value="1"/>
</dbReference>
<feature type="region of interest" description="Disordered" evidence="7">
    <location>
        <begin position="266"/>
        <end position="342"/>
    </location>
</feature>
<dbReference type="VEuPathDB" id="VectorBase:ISCI017111"/>
<evidence type="ECO:0000256" key="4">
    <source>
        <dbReference type="ARBA" id="ARBA00023155"/>
    </source>
</evidence>
<evidence type="ECO:0000313" key="9">
    <source>
        <dbReference type="EMBL" id="EEC02673.1"/>
    </source>
</evidence>
<dbReference type="SUPFAM" id="SSF46689">
    <property type="entry name" value="Homeodomain-like"/>
    <property type="match status" value="1"/>
</dbReference>
<evidence type="ECO:0000256" key="2">
    <source>
        <dbReference type="ARBA" id="ARBA00008446"/>
    </source>
</evidence>
<dbReference type="PROSITE" id="PS50071">
    <property type="entry name" value="HOMEOBOX_2"/>
    <property type="match status" value="1"/>
</dbReference>
<dbReference type="EMBL" id="DS653452">
    <property type="protein sequence ID" value="EEC02673.1"/>
    <property type="molecule type" value="Genomic_DNA"/>
</dbReference>
<dbReference type="PANTHER" id="PTHR11211:SF3">
    <property type="entry name" value="HOMEOBOX PROTEIN MOHAWK"/>
    <property type="match status" value="1"/>
</dbReference>
<feature type="region of interest" description="Disordered" evidence="7">
    <location>
        <begin position="212"/>
        <end position="249"/>
    </location>
</feature>
<feature type="domain" description="Homeobox" evidence="8">
    <location>
        <begin position="119"/>
        <end position="182"/>
    </location>
</feature>
<dbReference type="Pfam" id="PF05920">
    <property type="entry name" value="Homeobox_KN"/>
    <property type="match status" value="1"/>
</dbReference>
<dbReference type="GO" id="GO:0007517">
    <property type="term" value="P:muscle organ development"/>
    <property type="evidence" value="ECO:0000318"/>
    <property type="project" value="GO_Central"/>
</dbReference>
<dbReference type="InParanoid" id="B7P7V1"/>
<dbReference type="GO" id="GO:0005634">
    <property type="term" value="C:nucleus"/>
    <property type="evidence" value="ECO:0000318"/>
    <property type="project" value="GO_Central"/>
</dbReference>
<keyword evidence="11" id="KW-1185">Reference proteome</keyword>
<dbReference type="GO" id="GO:0000981">
    <property type="term" value="F:DNA-binding transcription factor activity, RNA polymerase II-specific"/>
    <property type="evidence" value="ECO:0000318"/>
    <property type="project" value="GO_Central"/>
</dbReference>
<dbReference type="EMBL" id="ABJB010562566">
    <property type="status" value="NOT_ANNOTATED_CDS"/>
    <property type="molecule type" value="Genomic_DNA"/>
</dbReference>
<keyword evidence="4 6" id="KW-0371">Homeobox</keyword>
<dbReference type="CDD" id="cd00086">
    <property type="entry name" value="homeodomain"/>
    <property type="match status" value="1"/>
</dbReference>
<reference evidence="9 11" key="1">
    <citation type="submission" date="2008-03" db="EMBL/GenBank/DDBJ databases">
        <title>Annotation of Ixodes scapularis.</title>
        <authorList>
            <consortium name="Ixodes scapularis Genome Project Consortium"/>
            <person name="Caler E."/>
            <person name="Hannick L.I."/>
            <person name="Bidwell S."/>
            <person name="Joardar V."/>
            <person name="Thiagarajan M."/>
            <person name="Amedeo P."/>
            <person name="Galinsky K.J."/>
            <person name="Schobel S."/>
            <person name="Inman J."/>
            <person name="Hostetler J."/>
            <person name="Miller J."/>
            <person name="Hammond M."/>
            <person name="Megy K."/>
            <person name="Lawson D."/>
            <person name="Kodira C."/>
            <person name="Sutton G."/>
            <person name="Meyer J."/>
            <person name="Hill C.A."/>
            <person name="Birren B."/>
            <person name="Nene V."/>
            <person name="Collins F."/>
            <person name="Alarcon-Chaidez F."/>
            <person name="Wikel S."/>
            <person name="Strausberg R."/>
        </authorList>
    </citation>
    <scope>NUCLEOTIDE SEQUENCE [LARGE SCALE GENOMIC DNA]</scope>
    <source>
        <strain evidence="11">Wikel</strain>
        <strain evidence="9">Wikel colony</strain>
    </source>
</reference>
<dbReference type="GO" id="GO:0000978">
    <property type="term" value="F:RNA polymerase II cis-regulatory region sequence-specific DNA binding"/>
    <property type="evidence" value="ECO:0000318"/>
    <property type="project" value="GO_Central"/>
</dbReference>
<keyword evidence="3 6" id="KW-0238">DNA-binding</keyword>
<dbReference type="InterPro" id="IPR009057">
    <property type="entry name" value="Homeodomain-like_sf"/>
</dbReference>
<evidence type="ECO:0000259" key="8">
    <source>
        <dbReference type="PROSITE" id="PS50071"/>
    </source>
</evidence>
<sequence length="342" mass="38397">MGPQGTLEHYARTKMSRHVSVKEGLSSSQQRSGTKHQALHGGHPKMSMYRPSPKDKLSAAGPDSRTSGHHDASRLSPSNLARYQSYLSRVEDGGSSAEEVVRTRSGRTLRMRPTRCRLQERPRKKRHVLQSMARPLKKWLIRHRDKPYPSKAEKLALALGSHMTLEQVSNWFANARRRLKNTVFLPGMNWGDRIRQYNNFISGNSEPLSISSDDSIWDSECDSRNNDEDFADDNGRDNRQPAPLNRCPNSRSDLCEHSYSSAAVEPWAEATSDRQLPKNKPAPLKRGHPQDERPGQPESNNKRARLAYDSDSATDESSTTTATPTPDTSCVGVQPLLEAEFV</sequence>
<evidence type="ECO:0000256" key="6">
    <source>
        <dbReference type="PROSITE-ProRule" id="PRU00108"/>
    </source>
</evidence>
<dbReference type="InterPro" id="IPR008422">
    <property type="entry name" value="KN_HD"/>
</dbReference>
<reference evidence="10" key="2">
    <citation type="submission" date="2020-05" db="UniProtKB">
        <authorList>
            <consortium name="EnsemblMetazoa"/>
        </authorList>
    </citation>
    <scope>IDENTIFICATION</scope>
    <source>
        <strain evidence="10">wikel</strain>
    </source>
</reference>
<dbReference type="VEuPathDB" id="VectorBase:ISCW017111"/>
<organism>
    <name type="scientific">Ixodes scapularis</name>
    <name type="common">Black-legged tick</name>
    <name type="synonym">Deer tick</name>
    <dbReference type="NCBI Taxonomy" id="6945"/>
    <lineage>
        <taxon>Eukaryota</taxon>
        <taxon>Metazoa</taxon>
        <taxon>Ecdysozoa</taxon>
        <taxon>Arthropoda</taxon>
        <taxon>Chelicerata</taxon>
        <taxon>Arachnida</taxon>
        <taxon>Acari</taxon>
        <taxon>Parasitiformes</taxon>
        <taxon>Ixodida</taxon>
        <taxon>Ixodoidea</taxon>
        <taxon>Ixodidae</taxon>
        <taxon>Ixodinae</taxon>
        <taxon>Ixodes</taxon>
    </lineage>
</organism>
<dbReference type="Gene3D" id="1.10.10.60">
    <property type="entry name" value="Homeodomain-like"/>
    <property type="match status" value="1"/>
</dbReference>
<dbReference type="STRING" id="6945.B7P7V1"/>
<accession>B7P7V1</accession>
<dbReference type="AlphaFoldDB" id="B7P7V1"/>
<dbReference type="SMART" id="SM00389">
    <property type="entry name" value="HOX"/>
    <property type="match status" value="1"/>
</dbReference>
<comment type="subcellular location">
    <subcellularLocation>
        <location evidence="1 6">Nucleus</location>
    </subcellularLocation>
</comment>
<name>B7P7V1_IXOSC</name>
<dbReference type="PROSITE" id="PS00027">
    <property type="entry name" value="HOMEOBOX_1"/>
    <property type="match status" value="1"/>
</dbReference>
<comment type="similarity">
    <text evidence="2">Belongs to the TALE/IRO homeobox family.</text>
</comment>
<feature type="compositionally biased region" description="Basic and acidic residues" evidence="7">
    <location>
        <begin position="221"/>
        <end position="239"/>
    </location>
</feature>
<evidence type="ECO:0000256" key="7">
    <source>
        <dbReference type="SAM" id="MobiDB-lite"/>
    </source>
</evidence>
<dbReference type="GO" id="GO:0048468">
    <property type="term" value="P:cell development"/>
    <property type="evidence" value="ECO:0000318"/>
    <property type="project" value="GO_Central"/>
</dbReference>
<protein>
    <recommendedName>
        <fullName evidence="8">Homeobox domain-containing protein</fullName>
    </recommendedName>
</protein>
<dbReference type="InterPro" id="IPR017970">
    <property type="entry name" value="Homeobox_CS"/>
</dbReference>
<dbReference type="GO" id="GO:0001654">
    <property type="term" value="P:eye development"/>
    <property type="evidence" value="ECO:0007669"/>
    <property type="project" value="UniProtKB-ARBA"/>
</dbReference>
<feature type="region of interest" description="Disordered" evidence="7">
    <location>
        <begin position="1"/>
        <end position="79"/>
    </location>
</feature>
<keyword evidence="5 6" id="KW-0539">Nucleus</keyword>
<dbReference type="OrthoDB" id="21495at2759"/>
<dbReference type="GO" id="GO:0048646">
    <property type="term" value="P:anatomical structure formation involved in morphogenesis"/>
    <property type="evidence" value="ECO:0007669"/>
    <property type="project" value="UniProtKB-ARBA"/>
</dbReference>
<evidence type="ECO:0000256" key="1">
    <source>
        <dbReference type="ARBA" id="ARBA00004123"/>
    </source>
</evidence>
<proteinExistence type="inferred from homology"/>
<dbReference type="EMBL" id="ABJB010322127">
    <property type="status" value="NOT_ANNOTATED_CDS"/>
    <property type="molecule type" value="Genomic_DNA"/>
</dbReference>